<dbReference type="RefSeq" id="WP_002698035.1">
    <property type="nucleotide sequence ID" value="NZ_AAWS01000016.1"/>
</dbReference>
<name>A1ZMG3_MICM2</name>
<dbReference type="GO" id="GO:0006313">
    <property type="term" value="P:DNA transposition"/>
    <property type="evidence" value="ECO:0007669"/>
    <property type="project" value="InterPro"/>
</dbReference>
<dbReference type="InterPro" id="IPR002559">
    <property type="entry name" value="Transposase_11"/>
</dbReference>
<evidence type="ECO:0000259" key="1">
    <source>
        <dbReference type="Pfam" id="PF01609"/>
    </source>
</evidence>
<keyword evidence="4" id="KW-1185">Reference proteome</keyword>
<dbReference type="EMBL" id="AAWS01000016">
    <property type="protein sequence ID" value="EAY28343.1"/>
    <property type="molecule type" value="Genomic_DNA"/>
</dbReference>
<dbReference type="Proteomes" id="UP000004095">
    <property type="component" value="Unassembled WGS sequence"/>
</dbReference>
<proteinExistence type="predicted"/>
<dbReference type="GO" id="GO:0003677">
    <property type="term" value="F:DNA binding"/>
    <property type="evidence" value="ECO:0007669"/>
    <property type="project" value="InterPro"/>
</dbReference>
<dbReference type="InterPro" id="IPR025457">
    <property type="entry name" value="DUF4277"/>
</dbReference>
<dbReference type="AlphaFoldDB" id="A1ZMG3"/>
<dbReference type="PANTHER" id="PTHR34614">
    <property type="match status" value="1"/>
</dbReference>
<feature type="domain" description="DUF4277" evidence="2">
    <location>
        <begin position="7"/>
        <end position="113"/>
    </location>
</feature>
<organism evidence="3 4">
    <name type="scientific">Microscilla marina ATCC 23134</name>
    <dbReference type="NCBI Taxonomy" id="313606"/>
    <lineage>
        <taxon>Bacteria</taxon>
        <taxon>Pseudomonadati</taxon>
        <taxon>Bacteroidota</taxon>
        <taxon>Cytophagia</taxon>
        <taxon>Cytophagales</taxon>
        <taxon>Microscillaceae</taxon>
        <taxon>Microscilla</taxon>
    </lineage>
</organism>
<comment type="caution">
    <text evidence="3">The sequence shown here is derived from an EMBL/GenBank/DDBJ whole genome shotgun (WGS) entry which is preliminary data.</text>
</comment>
<dbReference type="Pfam" id="PF14104">
    <property type="entry name" value="DUF4277"/>
    <property type="match status" value="1"/>
</dbReference>
<dbReference type="GO" id="GO:0004803">
    <property type="term" value="F:transposase activity"/>
    <property type="evidence" value="ECO:0007669"/>
    <property type="project" value="InterPro"/>
</dbReference>
<dbReference type="PANTHER" id="PTHR34614:SF2">
    <property type="entry name" value="TRANSPOSASE IS4-LIKE DOMAIN-CONTAINING PROTEIN"/>
    <property type="match status" value="1"/>
</dbReference>
<evidence type="ECO:0000313" key="3">
    <source>
        <dbReference type="EMBL" id="EAY28343.1"/>
    </source>
</evidence>
<dbReference type="eggNOG" id="COG5421">
    <property type="taxonomic scope" value="Bacteria"/>
</dbReference>
<accession>A1ZMG3</accession>
<evidence type="ECO:0000313" key="4">
    <source>
        <dbReference type="Proteomes" id="UP000004095"/>
    </source>
</evidence>
<protein>
    <submittedName>
        <fullName evidence="3">Transposase, IS4 family</fullName>
    </submittedName>
</protein>
<reference evidence="3 4" key="1">
    <citation type="submission" date="2007-01" db="EMBL/GenBank/DDBJ databases">
        <authorList>
            <person name="Haygood M."/>
            <person name="Podell S."/>
            <person name="Anderson C."/>
            <person name="Hopkinson B."/>
            <person name="Roe K."/>
            <person name="Barbeau K."/>
            <person name="Gaasterland T."/>
            <person name="Ferriera S."/>
            <person name="Johnson J."/>
            <person name="Kravitz S."/>
            <person name="Beeson K."/>
            <person name="Sutton G."/>
            <person name="Rogers Y.-H."/>
            <person name="Friedman R."/>
            <person name="Frazier M."/>
            <person name="Venter J.C."/>
        </authorList>
    </citation>
    <scope>NUCLEOTIDE SEQUENCE [LARGE SCALE GENOMIC DNA]</scope>
    <source>
        <strain evidence="3 4">ATCC 23134</strain>
    </source>
</reference>
<evidence type="ECO:0000259" key="2">
    <source>
        <dbReference type="Pfam" id="PF14104"/>
    </source>
</evidence>
<dbReference type="InterPro" id="IPR047654">
    <property type="entry name" value="IS1634_transpos"/>
</dbReference>
<dbReference type="NCBIfam" id="NF033559">
    <property type="entry name" value="transpos_IS1634"/>
    <property type="match status" value="1"/>
</dbReference>
<gene>
    <name evidence="3" type="ORF">M23134_03895</name>
</gene>
<dbReference type="OrthoDB" id="975613at2"/>
<feature type="domain" description="Transposase IS4-like" evidence="1">
    <location>
        <begin position="133"/>
        <end position="468"/>
    </location>
</feature>
<sequence>MQSFPISKNLDHLGLVSGMCDRLNLSSKIDELLPNTNGLHQVSTGTCVKALILNGLGFAERRLYLSPHFFSDKPVAHLLGENLSAEMFNDDRLGRCLDDLYAFGVSELFSHLAAQSYEILGLSEEVDSEFRHLDATSFGLEGQYNSELNKAEVSCLHITQGYSRDHRPDLNQVMLNLVVENSSGIPLLMEGLHGNTSDQTSFRQTIDDYVERLQNNGQPICWVADSALYTEETIGKISGRHYWITRVPSKLTAVQELLLQVQPEHMQFFTEEKLKNYRYQKVCNSYGGVRQEWMVVFSEAGYKRDVHSLKKRYLKKSSEEHQDFIKLCKKVFSCKQDAEKAWEQFSKKCQYLSIEDLNFQQVKGFKKPGKPPKGAQKQTIGYRITGCPLTKLTHYEQLRQKQGKFVIASNDTAQRWGNGHKLLAYKGQSNVEKGFRFLKDKAFLADSFFVKKSERLEAILMIMALSLMVYAALERELRKNLQQEKEFVLDQTKKETQKPTMKWIFEFFRGIHCLWVNQEQPMLILNMNEMHTKVIRLLGQEVRKYYLLE</sequence>
<dbReference type="Pfam" id="PF01609">
    <property type="entry name" value="DDE_Tnp_1"/>
    <property type="match status" value="1"/>
</dbReference>